<protein>
    <recommendedName>
        <fullName evidence="6">Major facilitator superfamily (MFS) profile domain-containing protein</fullName>
    </recommendedName>
</protein>
<dbReference type="Proteomes" id="UP000076969">
    <property type="component" value="Chromosome"/>
</dbReference>
<feature type="domain" description="Major facilitator superfamily (MFS) profile" evidence="6">
    <location>
        <begin position="27"/>
        <end position="236"/>
    </location>
</feature>
<accession>A0A172WEX5</accession>
<dbReference type="InterPro" id="IPR053160">
    <property type="entry name" value="MFS_DHA3_Transporter"/>
</dbReference>
<dbReference type="InterPro" id="IPR020846">
    <property type="entry name" value="MFS_dom"/>
</dbReference>
<dbReference type="SUPFAM" id="SSF103473">
    <property type="entry name" value="MFS general substrate transporter"/>
    <property type="match status" value="1"/>
</dbReference>
<keyword evidence="3 5" id="KW-1133">Transmembrane helix</keyword>
<feature type="transmembrane region" description="Helical" evidence="5">
    <location>
        <begin position="171"/>
        <end position="193"/>
    </location>
</feature>
<dbReference type="KEGG" id="tpie:A7C91_01250"/>
<proteinExistence type="predicted"/>
<keyword evidence="2 5" id="KW-0812">Transmembrane</keyword>
<reference evidence="8" key="1">
    <citation type="journal article" date="2016" name="Syst. Appl. Microbiol.">
        <title>Thermococcus piezophilus sp. nov., a novel hyperthermophilic and piezophilic archaeon with a broad pressure range for growth, isolated from a deepest hydrothermal vent at the Mid-Cayman Rise.</title>
        <authorList>
            <person name="Dalmasso C."/>
            <person name="Oger P."/>
            <person name="Selva G."/>
            <person name="Courtine D."/>
            <person name="L'Haridon S."/>
            <person name="Garlaschelli A."/>
            <person name="Roussel E."/>
            <person name="Miyazaki J."/>
            <person name="Reveillaud J."/>
            <person name="Jebbar M."/>
            <person name="Takai K."/>
            <person name="Maignien L."/>
            <person name="Alain K."/>
        </authorList>
    </citation>
    <scope>NUCLEOTIDE SEQUENCE [LARGE SCALE GENOMIC DNA]</scope>
    <source>
        <strain evidence="8">CDGS</strain>
    </source>
</reference>
<keyword evidence="8" id="KW-1185">Reference proteome</keyword>
<dbReference type="GO" id="GO:0016020">
    <property type="term" value="C:membrane"/>
    <property type="evidence" value="ECO:0007669"/>
    <property type="project" value="UniProtKB-SubCell"/>
</dbReference>
<dbReference type="Gene3D" id="1.20.1250.20">
    <property type="entry name" value="MFS general substrate transporter like domains"/>
    <property type="match status" value="1"/>
</dbReference>
<dbReference type="PANTHER" id="PTHR23530:SF1">
    <property type="entry name" value="PERMEASE, MAJOR FACILITATOR SUPERFAMILY-RELATED"/>
    <property type="match status" value="1"/>
</dbReference>
<keyword evidence="4 5" id="KW-0472">Membrane</keyword>
<evidence type="ECO:0000256" key="4">
    <source>
        <dbReference type="ARBA" id="ARBA00023136"/>
    </source>
</evidence>
<evidence type="ECO:0000313" key="8">
    <source>
        <dbReference type="Proteomes" id="UP000076969"/>
    </source>
</evidence>
<feature type="transmembrane region" description="Helical" evidence="5">
    <location>
        <begin position="76"/>
        <end position="93"/>
    </location>
</feature>
<dbReference type="AlphaFoldDB" id="A0A172WEX5"/>
<dbReference type="EMBL" id="CP015520">
    <property type="protein sequence ID" value="ANF21968.1"/>
    <property type="molecule type" value="Genomic_DNA"/>
</dbReference>
<organism evidence="7 8">
    <name type="scientific">Thermococcus piezophilus</name>
    <dbReference type="NCBI Taxonomy" id="1712654"/>
    <lineage>
        <taxon>Archaea</taxon>
        <taxon>Methanobacteriati</taxon>
        <taxon>Methanobacteriota</taxon>
        <taxon>Thermococci</taxon>
        <taxon>Thermococcales</taxon>
        <taxon>Thermococcaceae</taxon>
        <taxon>Thermococcus</taxon>
    </lineage>
</organism>
<dbReference type="InterPro" id="IPR011701">
    <property type="entry name" value="MFS"/>
</dbReference>
<gene>
    <name evidence="7" type="ORF">A7C91_01250</name>
</gene>
<evidence type="ECO:0000313" key="7">
    <source>
        <dbReference type="EMBL" id="ANF21968.1"/>
    </source>
</evidence>
<feature type="transmembrane region" description="Helical" evidence="5">
    <location>
        <begin position="105"/>
        <end position="124"/>
    </location>
</feature>
<evidence type="ECO:0000256" key="1">
    <source>
        <dbReference type="ARBA" id="ARBA00004141"/>
    </source>
</evidence>
<feature type="transmembrane region" description="Helical" evidence="5">
    <location>
        <begin position="38"/>
        <end position="56"/>
    </location>
</feature>
<feature type="transmembrane region" description="Helical" evidence="5">
    <location>
        <begin position="199"/>
        <end position="218"/>
    </location>
</feature>
<dbReference type="Pfam" id="PF07690">
    <property type="entry name" value="MFS_1"/>
    <property type="match status" value="1"/>
</dbReference>
<dbReference type="PROSITE" id="PS50850">
    <property type="entry name" value="MFS"/>
    <property type="match status" value="1"/>
</dbReference>
<dbReference type="PROSITE" id="PS00216">
    <property type="entry name" value="SUGAR_TRANSPORT_1"/>
    <property type="match status" value="1"/>
</dbReference>
<dbReference type="InterPro" id="IPR036259">
    <property type="entry name" value="MFS_trans_sf"/>
</dbReference>
<evidence type="ECO:0000256" key="5">
    <source>
        <dbReference type="SAM" id="Phobius"/>
    </source>
</evidence>
<sequence length="236" mass="25983">MPICIWEFSTSTSRIFLLFAQKIGGDLIFKSFVSLSKVSLNMILVSVAIFYGRNIVTPVLTVYFKDVIKLSYSQVGYLYSLYLFVMFATDIFTGGIADKYGRRRTLVLGLIFYGVSMFLISLSKGFAFCVFAYALAAVGSSLISGTLRAWYFTEVEKQNMAREEAKNAFGLLKSINSAGSLVIGLVNSVIIAYLGMRSVFYAAAVLNLLAALLALLLLPENWGDKKKNVLAIVIEG</sequence>
<evidence type="ECO:0000256" key="2">
    <source>
        <dbReference type="ARBA" id="ARBA00022692"/>
    </source>
</evidence>
<feature type="transmembrane region" description="Helical" evidence="5">
    <location>
        <begin position="130"/>
        <end position="151"/>
    </location>
</feature>
<evidence type="ECO:0000259" key="6">
    <source>
        <dbReference type="PROSITE" id="PS50850"/>
    </source>
</evidence>
<comment type="subcellular location">
    <subcellularLocation>
        <location evidence="1">Membrane</location>
        <topology evidence="1">Multi-pass membrane protein</topology>
    </subcellularLocation>
</comment>
<dbReference type="InterPro" id="IPR005829">
    <property type="entry name" value="Sugar_transporter_CS"/>
</dbReference>
<evidence type="ECO:0000256" key="3">
    <source>
        <dbReference type="ARBA" id="ARBA00022989"/>
    </source>
</evidence>
<name>A0A172WEX5_9EURY</name>
<dbReference type="PANTHER" id="PTHR23530">
    <property type="entry name" value="TRANSPORT PROTEIN-RELATED"/>
    <property type="match status" value="1"/>
</dbReference>
<dbReference type="GO" id="GO:0022857">
    <property type="term" value="F:transmembrane transporter activity"/>
    <property type="evidence" value="ECO:0007669"/>
    <property type="project" value="InterPro"/>
</dbReference>